<keyword evidence="5" id="KW-0493">Microtubule</keyword>
<sequence length="750" mass="85785">MAANLQIDEVYEFCAPRFFDFINEETEEQIRSAELWFENSVSDAPSPFMPKIRARRSIQVNGLGSYHDKEKIQEKLEIVEDGNQKGEKESSSGEQHMALQMEVINGKGSFGFAADAKPYQSEHASQAKKSSSAETSFAFPVLHVAADSEVTTNNASRVFSKEDSTGSKVKNLSRSEAFTPKMNNTSRSEAFTPNIHLSMRETKAQTAKKTESKNSSLKPKNIALAHHSNAMKPQKNSAKFPSISGAKNVVSTDIAQENQCIKRQKLDGGRSKLIHNVKNPVLVHKSKTGFYLGNDVLEQTKEIAAPFISAAEMVNKFHSRTRDLELPGPASKDGKASAMQRRAKLTLTRPKEPELQTAQRVRAVRIKSSMELEEEMLAKLPKFKPLPLNKKIFEHPSLPALPRSIPQLPDFQEFHFKTMERAGLHADTASVVSSVDAPSQNQSKSLKLTEPRPPILETALRARPTKIKSSQDLEVEELEKMPKFKARPLNKKIFGSKGDLGVFCQAKPQITTPQEFHFATNDRLGPPPSTMIDFFDKLSIHSESSYHSQQERPRLTKPSPFHLVTEERGFEKERQFTMQILQKQLEEQMARIPKANPYPYTTDFPIMPPKPQPKPCTKPEEFQLESLVRHEEEMQKMMEERERMEREEKERRIFTAQPVMKEDSIPLPERERRPLTEVQEFVLHMDHRAVKRSEFHKKIEEKELNVKRIREEQEHAKLIEEEREIKHMRRTMVPHAKPLPKFDNPFHPLK</sequence>
<dbReference type="STRING" id="1088818.A0A2I0ARD2"/>
<evidence type="ECO:0000313" key="12">
    <source>
        <dbReference type="EMBL" id="PKA58115.1"/>
    </source>
</evidence>
<evidence type="ECO:0000256" key="4">
    <source>
        <dbReference type="ARBA" id="ARBA00022490"/>
    </source>
</evidence>
<evidence type="ECO:0000256" key="5">
    <source>
        <dbReference type="ARBA" id="ARBA00022701"/>
    </source>
</evidence>
<keyword evidence="6" id="KW-0206">Cytoskeleton</keyword>
<dbReference type="EMBL" id="KZ451956">
    <property type="protein sequence ID" value="PKA58115.1"/>
    <property type="molecule type" value="Genomic_DNA"/>
</dbReference>
<dbReference type="GO" id="GO:0005880">
    <property type="term" value="C:nuclear microtubule"/>
    <property type="evidence" value="ECO:0007669"/>
    <property type="project" value="TreeGrafter"/>
</dbReference>
<reference evidence="12 13" key="1">
    <citation type="journal article" date="2017" name="Nature">
        <title>The Apostasia genome and the evolution of orchids.</title>
        <authorList>
            <person name="Zhang G.Q."/>
            <person name="Liu K.W."/>
            <person name="Li Z."/>
            <person name="Lohaus R."/>
            <person name="Hsiao Y.Y."/>
            <person name="Niu S.C."/>
            <person name="Wang J.Y."/>
            <person name="Lin Y.C."/>
            <person name="Xu Q."/>
            <person name="Chen L.J."/>
            <person name="Yoshida K."/>
            <person name="Fujiwara S."/>
            <person name="Wang Z.W."/>
            <person name="Zhang Y.Q."/>
            <person name="Mitsuda N."/>
            <person name="Wang M."/>
            <person name="Liu G.H."/>
            <person name="Pecoraro L."/>
            <person name="Huang H.X."/>
            <person name="Xiao X.J."/>
            <person name="Lin M."/>
            <person name="Wu X.Y."/>
            <person name="Wu W.L."/>
            <person name="Chen Y.Y."/>
            <person name="Chang S.B."/>
            <person name="Sakamoto S."/>
            <person name="Ohme-Takagi M."/>
            <person name="Yagi M."/>
            <person name="Zeng S.J."/>
            <person name="Shen C.Y."/>
            <person name="Yeh C.M."/>
            <person name="Luo Y.B."/>
            <person name="Tsai W.C."/>
            <person name="Van de Peer Y."/>
            <person name="Liu Z.J."/>
        </authorList>
    </citation>
    <scope>NUCLEOTIDE SEQUENCE [LARGE SCALE GENOMIC DNA]</scope>
    <source>
        <strain evidence="13">cv. Shenzhen</strain>
        <tissue evidence="12">Stem</tissue>
    </source>
</reference>
<name>A0A2I0ARD2_9ASPA</name>
<dbReference type="GO" id="GO:0090307">
    <property type="term" value="P:mitotic spindle assembly"/>
    <property type="evidence" value="ECO:0007669"/>
    <property type="project" value="TreeGrafter"/>
</dbReference>
<keyword evidence="7" id="KW-0539">Nucleus</keyword>
<evidence type="ECO:0000313" key="13">
    <source>
        <dbReference type="Proteomes" id="UP000236161"/>
    </source>
</evidence>
<dbReference type="AlphaFoldDB" id="A0A2I0ARD2"/>
<dbReference type="Proteomes" id="UP000236161">
    <property type="component" value="Unassembled WGS sequence"/>
</dbReference>
<dbReference type="GO" id="GO:0060236">
    <property type="term" value="P:regulation of mitotic spindle organization"/>
    <property type="evidence" value="ECO:0007669"/>
    <property type="project" value="InterPro"/>
</dbReference>
<dbReference type="PANTHER" id="PTHR14326">
    <property type="entry name" value="TARGETING PROTEIN FOR XKLP2"/>
    <property type="match status" value="1"/>
</dbReference>
<dbReference type="GO" id="GO:0005819">
    <property type="term" value="C:spindle"/>
    <property type="evidence" value="ECO:0007669"/>
    <property type="project" value="UniProtKB-SubCell"/>
</dbReference>
<comment type="similarity">
    <text evidence="3">Belongs to the TPX2 family.</text>
</comment>
<evidence type="ECO:0000256" key="9">
    <source>
        <dbReference type="SAM" id="MobiDB-lite"/>
    </source>
</evidence>
<evidence type="ECO:0000256" key="7">
    <source>
        <dbReference type="ARBA" id="ARBA00023242"/>
    </source>
</evidence>
<feature type="region of interest" description="Disordered" evidence="9">
    <location>
        <begin position="730"/>
        <end position="750"/>
    </location>
</feature>
<dbReference type="InterPro" id="IPR027330">
    <property type="entry name" value="TPX2_central_dom"/>
</dbReference>
<protein>
    <submittedName>
        <fullName evidence="12">Protein TPX2</fullName>
    </submittedName>
</protein>
<accession>A0A2I0ARD2</accession>
<keyword evidence="13" id="KW-1185">Reference proteome</keyword>
<dbReference type="InterPro" id="IPR009675">
    <property type="entry name" value="TPX2_fam"/>
</dbReference>
<keyword evidence="8" id="KW-0175">Coiled coil</keyword>
<evidence type="ECO:0000256" key="8">
    <source>
        <dbReference type="SAM" id="Coils"/>
    </source>
</evidence>
<dbReference type="Pfam" id="PF12214">
    <property type="entry name" value="TPX2_importin"/>
    <property type="match status" value="2"/>
</dbReference>
<feature type="coiled-coil region" evidence="8">
    <location>
        <begin position="692"/>
        <end position="721"/>
    </location>
</feature>
<feature type="domain" description="TPX2 central" evidence="11">
    <location>
        <begin position="446"/>
        <end position="524"/>
    </location>
</feature>
<evidence type="ECO:0000256" key="6">
    <source>
        <dbReference type="ARBA" id="ARBA00023212"/>
    </source>
</evidence>
<feature type="region of interest" description="Disordered" evidence="9">
    <location>
        <begin position="642"/>
        <end position="672"/>
    </location>
</feature>
<evidence type="ECO:0000259" key="10">
    <source>
        <dbReference type="Pfam" id="PF06886"/>
    </source>
</evidence>
<feature type="compositionally biased region" description="Basic and acidic residues" evidence="9">
    <location>
        <begin position="642"/>
        <end position="653"/>
    </location>
</feature>
<dbReference type="Pfam" id="PF06886">
    <property type="entry name" value="TPX2"/>
    <property type="match status" value="1"/>
</dbReference>
<dbReference type="PANTHER" id="PTHR14326:SF44">
    <property type="entry name" value="TARGETING PROTEIN FOR XKLP2"/>
    <property type="match status" value="1"/>
</dbReference>
<gene>
    <name evidence="12" type="primary">TPX2</name>
    <name evidence="12" type="ORF">AXF42_Ash019819</name>
</gene>
<evidence type="ECO:0000259" key="11">
    <source>
        <dbReference type="Pfam" id="PF12214"/>
    </source>
</evidence>
<proteinExistence type="inferred from homology"/>
<evidence type="ECO:0000256" key="1">
    <source>
        <dbReference type="ARBA" id="ARBA00004123"/>
    </source>
</evidence>
<dbReference type="InterPro" id="IPR027329">
    <property type="entry name" value="TPX2_C"/>
</dbReference>
<feature type="domain" description="TPX2 central" evidence="11">
    <location>
        <begin position="346"/>
        <end position="431"/>
    </location>
</feature>
<dbReference type="OrthoDB" id="1684416at2759"/>
<feature type="domain" description="TPX2 C-terminal" evidence="10">
    <location>
        <begin position="681"/>
        <end position="748"/>
    </location>
</feature>
<organism evidence="12 13">
    <name type="scientific">Apostasia shenzhenica</name>
    <dbReference type="NCBI Taxonomy" id="1088818"/>
    <lineage>
        <taxon>Eukaryota</taxon>
        <taxon>Viridiplantae</taxon>
        <taxon>Streptophyta</taxon>
        <taxon>Embryophyta</taxon>
        <taxon>Tracheophyta</taxon>
        <taxon>Spermatophyta</taxon>
        <taxon>Magnoliopsida</taxon>
        <taxon>Liliopsida</taxon>
        <taxon>Asparagales</taxon>
        <taxon>Orchidaceae</taxon>
        <taxon>Apostasioideae</taxon>
        <taxon>Apostasia</taxon>
    </lineage>
</organism>
<keyword evidence="4" id="KW-0963">Cytoplasm</keyword>
<feature type="compositionally biased region" description="Basic and acidic residues" evidence="9">
    <location>
        <begin position="660"/>
        <end position="672"/>
    </location>
</feature>
<evidence type="ECO:0000256" key="3">
    <source>
        <dbReference type="ARBA" id="ARBA00005885"/>
    </source>
</evidence>
<comment type="subcellular location">
    <subcellularLocation>
        <location evidence="2">Cytoplasm</location>
        <location evidence="2">Cytoskeleton</location>
        <location evidence="2">Spindle</location>
    </subcellularLocation>
    <subcellularLocation>
        <location evidence="1">Nucleus</location>
    </subcellularLocation>
</comment>
<dbReference type="GO" id="GO:0008017">
    <property type="term" value="F:microtubule binding"/>
    <property type="evidence" value="ECO:0007669"/>
    <property type="project" value="TreeGrafter"/>
</dbReference>
<evidence type="ECO:0000256" key="2">
    <source>
        <dbReference type="ARBA" id="ARBA00004186"/>
    </source>
</evidence>
<dbReference type="GO" id="GO:0030295">
    <property type="term" value="F:protein kinase activator activity"/>
    <property type="evidence" value="ECO:0007669"/>
    <property type="project" value="TreeGrafter"/>
</dbReference>